<evidence type="ECO:0000313" key="3">
    <source>
        <dbReference type="Proteomes" id="UP000273278"/>
    </source>
</evidence>
<dbReference type="GeneID" id="41321693"/>
<evidence type="ECO:0000313" key="2">
    <source>
        <dbReference type="EMBL" id="AYQ55055.1"/>
    </source>
</evidence>
<name>A0A3G3IGU2_9ARCH</name>
<sequence>MKDIRQPKKSSKKTDGPAPGTACMDRSGNLVVSCRGCDQFPDAGSPMCIRCITSAISTEGVSDRIQLKAGKDTDISGQAAEVLCDLAQLRRATLPTNGTRRCSACMRSPVRVMGDAWADFPDPSFAAACDRLYSLAGDGPECAACLQRTHSALRMAEDNMERVREKAARIASGKGVA</sequence>
<proteinExistence type="predicted"/>
<accession>A0A3G3IGU2</accession>
<feature type="region of interest" description="Disordered" evidence="1">
    <location>
        <begin position="1"/>
        <end position="22"/>
    </location>
</feature>
<dbReference type="EMBL" id="CP017686">
    <property type="protein sequence ID" value="AYQ55055.1"/>
    <property type="molecule type" value="Genomic_DNA"/>
</dbReference>
<protein>
    <submittedName>
        <fullName evidence="2">Uncharacterized protein</fullName>
    </submittedName>
</protein>
<dbReference type="AlphaFoldDB" id="A0A3G3IGU2"/>
<dbReference type="Proteomes" id="UP000273278">
    <property type="component" value="Chromosome"/>
</dbReference>
<dbReference type="OMA" id="MAECASC"/>
<organism evidence="2 3">
    <name type="scientific">Methanomethylophilus alvi</name>
    <dbReference type="NCBI Taxonomy" id="1291540"/>
    <lineage>
        <taxon>Archaea</taxon>
        <taxon>Methanobacteriati</taxon>
        <taxon>Thermoplasmatota</taxon>
        <taxon>Thermoplasmata</taxon>
        <taxon>Methanomassiliicoccales</taxon>
        <taxon>Methanomethylophilaceae</taxon>
        <taxon>Methanomethylophilus</taxon>
    </lineage>
</organism>
<evidence type="ECO:0000256" key="1">
    <source>
        <dbReference type="SAM" id="MobiDB-lite"/>
    </source>
</evidence>
<dbReference type="RefSeq" id="WP_015504795.1">
    <property type="nucleotide sequence ID" value="NZ_CAYARL010000036.1"/>
</dbReference>
<reference evidence="2 3" key="1">
    <citation type="submission" date="2016-10" db="EMBL/GenBank/DDBJ databases">
        <title>Complete genome of the TMA-utilizing, human hosted archaeon Methanomethylophilus alvus Gen. nov, sp. nov., strain Mx-05, derived from a pure culture.</title>
        <authorList>
            <person name="Brugere J.-F."/>
            <person name="Ben Hania W."/>
            <person name="Chaudhary P.P."/>
            <person name="Gaci N."/>
            <person name="Borrel G."/>
            <person name="Cao Van Tuat L."/>
            <person name="Fardeau M.-L."/>
            <person name="Harris H.M.B."/>
            <person name="O'Toole P.W."/>
            <person name="Ollivier B."/>
        </authorList>
    </citation>
    <scope>NUCLEOTIDE SEQUENCE [LARGE SCALE GENOMIC DNA]</scope>
    <source>
        <strain evidence="2 3">Mx-05</strain>
    </source>
</reference>
<gene>
    <name evidence="2" type="ORF">BKD89_04460</name>
</gene>